<dbReference type="AlphaFoldDB" id="A0A2D4HPD7"/>
<accession>A0A2D4HPD7</accession>
<reference evidence="1" key="1">
    <citation type="submission" date="2017-07" db="EMBL/GenBank/DDBJ databases">
        <authorList>
            <person name="Mikheyev A."/>
            <person name="Grau M."/>
        </authorList>
    </citation>
    <scope>NUCLEOTIDE SEQUENCE</scope>
    <source>
        <tissue evidence="1">Venom_gland</tissue>
    </source>
</reference>
<evidence type="ECO:0000313" key="1">
    <source>
        <dbReference type="EMBL" id="LAA73850.1"/>
    </source>
</evidence>
<proteinExistence type="predicted"/>
<dbReference type="EMBL" id="IACK01050777">
    <property type="protein sequence ID" value="LAA73850.1"/>
    <property type="molecule type" value="Transcribed_RNA"/>
</dbReference>
<protein>
    <submittedName>
        <fullName evidence="1">Uncharacterized protein</fullName>
    </submittedName>
</protein>
<organism evidence="1">
    <name type="scientific">Micrurus lemniscatus lemniscatus</name>
    <dbReference type="NCBI Taxonomy" id="129467"/>
    <lineage>
        <taxon>Eukaryota</taxon>
        <taxon>Metazoa</taxon>
        <taxon>Chordata</taxon>
        <taxon>Craniata</taxon>
        <taxon>Vertebrata</taxon>
        <taxon>Euteleostomi</taxon>
        <taxon>Lepidosauria</taxon>
        <taxon>Squamata</taxon>
        <taxon>Bifurcata</taxon>
        <taxon>Unidentata</taxon>
        <taxon>Episquamata</taxon>
        <taxon>Toxicofera</taxon>
        <taxon>Serpentes</taxon>
        <taxon>Colubroidea</taxon>
        <taxon>Elapidae</taxon>
        <taxon>Elapinae</taxon>
        <taxon>Micrurus</taxon>
    </lineage>
</organism>
<reference evidence="1" key="2">
    <citation type="submission" date="2017-11" db="EMBL/GenBank/DDBJ databases">
        <title>Coralsnake Venomics: Analyses of Venom Gland Transcriptomes and Proteomes of Six Brazilian Taxa.</title>
        <authorList>
            <person name="Aird S.D."/>
            <person name="Jorge da Silva N."/>
            <person name="Qiu L."/>
            <person name="Villar-Briones A."/>
            <person name="Aparecida-Saddi V."/>
            <person name="Campos-Telles M.P."/>
            <person name="Grau M."/>
            <person name="Mikheyev A.S."/>
        </authorList>
    </citation>
    <scope>NUCLEOTIDE SEQUENCE</scope>
    <source>
        <tissue evidence="1">Venom_gland</tissue>
    </source>
</reference>
<sequence>MVVPKVLFQKATGLSCFCLEDVFLLIQEASSVELNRNLRSFLDEKRNIFKEKTKALLLFGKEPLGQTIKCFSPLKITGLWVCAGTIYFMIPISDEKKATLKIKVPYIHSWKNVFALYNPFISIFWRAMNTLSPQQRQS</sequence>
<name>A0A2D4HPD7_MICLE</name>